<dbReference type="PANTHER" id="PTHR12603:SF0">
    <property type="entry name" value="CCR4-NOT TRANSCRIPTION COMPLEX SUBUNIT 4"/>
    <property type="match status" value="1"/>
</dbReference>
<dbReference type="InterPro" id="IPR003954">
    <property type="entry name" value="RRM_euk-type"/>
</dbReference>
<gene>
    <name evidence="5" type="ORF">H312_01098</name>
</gene>
<keyword evidence="2" id="KW-0479">Metal-binding</keyword>
<evidence type="ECO:0000259" key="4">
    <source>
        <dbReference type="PROSITE" id="PS50103"/>
    </source>
</evidence>
<feature type="domain" description="C3H1-type" evidence="4">
    <location>
        <begin position="98"/>
        <end position="125"/>
    </location>
</feature>
<organism evidence="5 6">
    <name type="scientific">Anncaliia algerae PRA339</name>
    <dbReference type="NCBI Taxonomy" id="1288291"/>
    <lineage>
        <taxon>Eukaryota</taxon>
        <taxon>Fungi</taxon>
        <taxon>Fungi incertae sedis</taxon>
        <taxon>Microsporidia</taxon>
        <taxon>Tubulinosematoidea</taxon>
        <taxon>Tubulinosematidae</taxon>
        <taxon>Anncaliia</taxon>
    </lineage>
</organism>
<keyword evidence="2" id="KW-0863">Zinc-finger</keyword>
<dbReference type="PANTHER" id="PTHR12603">
    <property type="entry name" value="CCR4-NOT TRANSCRIPTION COMPLEX RELATED"/>
    <property type="match status" value="1"/>
</dbReference>
<dbReference type="SUPFAM" id="SSF54928">
    <property type="entry name" value="RNA-binding domain, RBD"/>
    <property type="match status" value="1"/>
</dbReference>
<dbReference type="InterPro" id="IPR039780">
    <property type="entry name" value="Mot2"/>
</dbReference>
<dbReference type="InterPro" id="IPR000571">
    <property type="entry name" value="Znf_CCCH"/>
</dbReference>
<evidence type="ECO:0000313" key="5">
    <source>
        <dbReference type="EMBL" id="KCZ81520.1"/>
    </source>
</evidence>
<dbReference type="InterPro" id="IPR000504">
    <property type="entry name" value="RRM_dom"/>
</dbReference>
<dbReference type="HOGENOM" id="CLU_119160_0_0_1"/>
<name>A0A059F2V6_9MICR</name>
<dbReference type="STRING" id="1288291.A0A059F2V6"/>
<feature type="domain" description="RRM" evidence="3">
    <location>
        <begin position="19"/>
        <end position="101"/>
    </location>
</feature>
<evidence type="ECO:0008006" key="7">
    <source>
        <dbReference type="Google" id="ProtNLM"/>
    </source>
</evidence>
<proteinExistence type="predicted"/>
<evidence type="ECO:0000259" key="3">
    <source>
        <dbReference type="PROSITE" id="PS50102"/>
    </source>
</evidence>
<dbReference type="InterPro" id="IPR034261">
    <property type="entry name" value="CNOT4_RRM"/>
</dbReference>
<dbReference type="EMBL" id="KK365141">
    <property type="protein sequence ID" value="KCZ81520.1"/>
    <property type="molecule type" value="Genomic_DNA"/>
</dbReference>
<dbReference type="GO" id="GO:0016567">
    <property type="term" value="P:protein ubiquitination"/>
    <property type="evidence" value="ECO:0007669"/>
    <property type="project" value="TreeGrafter"/>
</dbReference>
<keyword evidence="6" id="KW-1185">Reference proteome</keyword>
<dbReference type="Pfam" id="PF00076">
    <property type="entry name" value="RRM_1"/>
    <property type="match status" value="1"/>
</dbReference>
<dbReference type="OrthoDB" id="1923159at2759"/>
<keyword evidence="1" id="KW-0694">RNA-binding</keyword>
<reference evidence="6" key="1">
    <citation type="submission" date="2013-02" db="EMBL/GenBank/DDBJ databases">
        <authorList>
            <consortium name="The Broad Institute Genome Sequencing Platform"/>
            <person name="Cuomo C."/>
            <person name="Becnel J."/>
            <person name="Sanscrainte N."/>
            <person name="Walker B."/>
            <person name="Young S.K."/>
            <person name="Zeng Q."/>
            <person name="Gargeya S."/>
            <person name="Fitzgerald M."/>
            <person name="Haas B."/>
            <person name="Abouelleil A."/>
            <person name="Alvarado L."/>
            <person name="Arachchi H.M."/>
            <person name="Berlin A.M."/>
            <person name="Chapman S.B."/>
            <person name="Dewar J."/>
            <person name="Goldberg J."/>
            <person name="Griggs A."/>
            <person name="Gujja S."/>
            <person name="Hansen M."/>
            <person name="Howarth C."/>
            <person name="Imamovic A."/>
            <person name="Larimer J."/>
            <person name="McCowan C."/>
            <person name="Murphy C."/>
            <person name="Neiman D."/>
            <person name="Pearson M."/>
            <person name="Priest M."/>
            <person name="Roberts A."/>
            <person name="Saif S."/>
            <person name="Shea T."/>
            <person name="Sisk P."/>
            <person name="Sykes S."/>
            <person name="Wortman J."/>
            <person name="Nusbaum C."/>
            <person name="Birren B."/>
        </authorList>
    </citation>
    <scope>NUCLEOTIDE SEQUENCE [LARGE SCALE GENOMIC DNA]</scope>
    <source>
        <strain evidence="6">PRA339</strain>
    </source>
</reference>
<evidence type="ECO:0000313" key="6">
    <source>
        <dbReference type="Proteomes" id="UP000030655"/>
    </source>
</evidence>
<keyword evidence="2" id="KW-0862">Zinc</keyword>
<dbReference type="GO" id="GO:0003723">
    <property type="term" value="F:RNA binding"/>
    <property type="evidence" value="ECO:0007669"/>
    <property type="project" value="UniProtKB-UniRule"/>
</dbReference>
<dbReference type="SMART" id="SM00361">
    <property type="entry name" value="RRM_1"/>
    <property type="match status" value="1"/>
</dbReference>
<dbReference type="CDD" id="cd12438">
    <property type="entry name" value="RRM_CNOT4"/>
    <property type="match status" value="1"/>
</dbReference>
<accession>A0A059F2V6</accession>
<sequence length="191" mass="22602">MEIFEENKDISNVRVIQRNLVYVIGIPHKYASEEILKSKNFFGQFGEIKKIVINRRLVNNVETTISAYITFKYIKEAENAIAEVDETVLDNRIIKCTYGTTKYCAFFLKNSVCQNNECMYLHSTGRDEDTITKDEMYVIRHKLHSFEAKNKNKEVLGKERENLTFKLLFKYKPERIIYQNDKITFKPIDYI</sequence>
<reference evidence="5 6" key="2">
    <citation type="submission" date="2014-03" db="EMBL/GenBank/DDBJ databases">
        <title>The Genome Sequence of Anncaliia algerae insect isolate PRA339.</title>
        <authorList>
            <consortium name="The Broad Institute Genome Sequencing Platform"/>
            <consortium name="The Broad Institute Genome Sequencing Center for Infectious Disease"/>
            <person name="Cuomo C."/>
            <person name="Becnel J."/>
            <person name="Sanscrainte N."/>
            <person name="Walker B."/>
            <person name="Young S.K."/>
            <person name="Zeng Q."/>
            <person name="Gargeya S."/>
            <person name="Fitzgerald M."/>
            <person name="Haas B."/>
            <person name="Abouelleil A."/>
            <person name="Alvarado L."/>
            <person name="Arachchi H.M."/>
            <person name="Berlin A.M."/>
            <person name="Chapman S.B."/>
            <person name="Dewar J."/>
            <person name="Goldberg J."/>
            <person name="Griggs A."/>
            <person name="Gujja S."/>
            <person name="Hansen M."/>
            <person name="Howarth C."/>
            <person name="Imamovic A."/>
            <person name="Larimer J."/>
            <person name="McCowan C."/>
            <person name="Murphy C."/>
            <person name="Neiman D."/>
            <person name="Pearson M."/>
            <person name="Priest M."/>
            <person name="Roberts A."/>
            <person name="Saif S."/>
            <person name="Shea T."/>
            <person name="Sisk P."/>
            <person name="Sykes S."/>
            <person name="Wortman J."/>
            <person name="Nusbaum C."/>
            <person name="Birren B."/>
        </authorList>
    </citation>
    <scope>NUCLEOTIDE SEQUENCE [LARGE SCALE GENOMIC DNA]</scope>
    <source>
        <strain evidence="5 6">PRA339</strain>
    </source>
</reference>
<evidence type="ECO:0000256" key="1">
    <source>
        <dbReference type="PROSITE-ProRule" id="PRU00176"/>
    </source>
</evidence>
<dbReference type="Proteomes" id="UP000030655">
    <property type="component" value="Unassembled WGS sequence"/>
</dbReference>
<dbReference type="VEuPathDB" id="MicrosporidiaDB:H312_01098"/>
<protein>
    <recommendedName>
        <fullName evidence="7">RRM domain-containing protein</fullName>
    </recommendedName>
</protein>
<evidence type="ECO:0000256" key="2">
    <source>
        <dbReference type="PROSITE-ProRule" id="PRU00723"/>
    </source>
</evidence>
<feature type="zinc finger region" description="C3H1-type" evidence="2">
    <location>
        <begin position="98"/>
        <end position="125"/>
    </location>
</feature>
<dbReference type="GO" id="GO:0030014">
    <property type="term" value="C:CCR4-NOT complex"/>
    <property type="evidence" value="ECO:0007669"/>
    <property type="project" value="InterPro"/>
</dbReference>
<dbReference type="InterPro" id="IPR035979">
    <property type="entry name" value="RBD_domain_sf"/>
</dbReference>
<dbReference type="InterPro" id="IPR012677">
    <property type="entry name" value="Nucleotide-bd_a/b_plait_sf"/>
</dbReference>
<dbReference type="PROSITE" id="PS50103">
    <property type="entry name" value="ZF_C3H1"/>
    <property type="match status" value="1"/>
</dbReference>
<dbReference type="AlphaFoldDB" id="A0A059F2V6"/>
<dbReference type="GO" id="GO:0008270">
    <property type="term" value="F:zinc ion binding"/>
    <property type="evidence" value="ECO:0007669"/>
    <property type="project" value="UniProtKB-KW"/>
</dbReference>
<dbReference type="PROSITE" id="PS50102">
    <property type="entry name" value="RRM"/>
    <property type="match status" value="1"/>
</dbReference>
<dbReference type="Gene3D" id="3.30.70.330">
    <property type="match status" value="1"/>
</dbReference>
<dbReference type="SMART" id="SM00360">
    <property type="entry name" value="RRM"/>
    <property type="match status" value="1"/>
</dbReference>
<dbReference type="GO" id="GO:0004842">
    <property type="term" value="F:ubiquitin-protein transferase activity"/>
    <property type="evidence" value="ECO:0007669"/>
    <property type="project" value="InterPro"/>
</dbReference>